<name>D8MAX3_BLAHO</name>
<dbReference type="PANTHER" id="PTHR15362:SF7">
    <property type="entry name" value="PHOSPHATIDYLSERINE SYNTHASE 2"/>
    <property type="match status" value="1"/>
</dbReference>
<evidence type="ECO:0000313" key="15">
    <source>
        <dbReference type="EMBL" id="CBK25212.2"/>
    </source>
</evidence>
<feature type="region of interest" description="Disordered" evidence="13">
    <location>
        <begin position="1"/>
        <end position="36"/>
    </location>
</feature>
<keyword evidence="5 14" id="KW-0812">Transmembrane</keyword>
<evidence type="ECO:0000256" key="6">
    <source>
        <dbReference type="ARBA" id="ARBA00022824"/>
    </source>
</evidence>
<dbReference type="AlphaFoldDB" id="D8MAX3"/>
<keyword evidence="8" id="KW-0443">Lipid metabolism</keyword>
<keyword evidence="9 14" id="KW-0472">Membrane</keyword>
<keyword evidence="16" id="KW-1185">Reference proteome</keyword>
<dbReference type="RefSeq" id="XP_012899260.1">
    <property type="nucleotide sequence ID" value="XM_013043806.1"/>
</dbReference>
<evidence type="ECO:0000256" key="7">
    <source>
        <dbReference type="ARBA" id="ARBA00022989"/>
    </source>
</evidence>
<dbReference type="InParanoid" id="D8MAX3"/>
<keyword evidence="4" id="KW-0808">Transferase</keyword>
<reference evidence="15" key="1">
    <citation type="submission" date="2010-02" db="EMBL/GenBank/DDBJ databases">
        <title>Sequencing and annotation of the Blastocystis hominis genome.</title>
        <authorList>
            <person name="Wincker P."/>
        </authorList>
    </citation>
    <scope>NUCLEOTIDE SEQUENCE</scope>
    <source>
        <strain evidence="15">Singapore isolate B</strain>
    </source>
</reference>
<evidence type="ECO:0000313" key="16">
    <source>
        <dbReference type="Proteomes" id="UP000008312"/>
    </source>
</evidence>
<feature type="transmembrane region" description="Helical" evidence="14">
    <location>
        <begin position="102"/>
        <end position="119"/>
    </location>
</feature>
<dbReference type="GO" id="GO:0106245">
    <property type="term" value="F:L-serine-phosphatidylethanolamine phosphatidyltransferase activity"/>
    <property type="evidence" value="ECO:0007669"/>
    <property type="project" value="InterPro"/>
</dbReference>
<evidence type="ECO:0000256" key="4">
    <source>
        <dbReference type="ARBA" id="ARBA00022679"/>
    </source>
</evidence>
<feature type="compositionally biased region" description="Polar residues" evidence="13">
    <location>
        <begin position="22"/>
        <end position="35"/>
    </location>
</feature>
<evidence type="ECO:0000256" key="13">
    <source>
        <dbReference type="SAM" id="MobiDB-lite"/>
    </source>
</evidence>
<proteinExistence type="predicted"/>
<organism evidence="15">
    <name type="scientific">Blastocystis hominis</name>
    <dbReference type="NCBI Taxonomy" id="12968"/>
    <lineage>
        <taxon>Eukaryota</taxon>
        <taxon>Sar</taxon>
        <taxon>Stramenopiles</taxon>
        <taxon>Bigyra</taxon>
        <taxon>Opalozoa</taxon>
        <taxon>Opalinata</taxon>
        <taxon>Blastocystidae</taxon>
        <taxon>Blastocystis</taxon>
    </lineage>
</organism>
<dbReference type="GO" id="GO:0005789">
    <property type="term" value="C:endoplasmic reticulum membrane"/>
    <property type="evidence" value="ECO:0007669"/>
    <property type="project" value="UniProtKB-SubCell"/>
</dbReference>
<dbReference type="PANTHER" id="PTHR15362">
    <property type="entry name" value="PHOSPHATIDYLINOSITOL SYNTHASE"/>
    <property type="match status" value="1"/>
</dbReference>
<dbReference type="GeneID" id="24921839"/>
<feature type="transmembrane region" description="Helical" evidence="14">
    <location>
        <begin position="131"/>
        <end position="152"/>
    </location>
</feature>
<evidence type="ECO:0000256" key="2">
    <source>
        <dbReference type="ARBA" id="ARBA00005189"/>
    </source>
</evidence>
<dbReference type="Pfam" id="PF03034">
    <property type="entry name" value="PSS"/>
    <property type="match status" value="1"/>
</dbReference>
<evidence type="ECO:0000256" key="1">
    <source>
        <dbReference type="ARBA" id="ARBA00004477"/>
    </source>
</evidence>
<dbReference type="InterPro" id="IPR004277">
    <property type="entry name" value="PSS"/>
</dbReference>
<feature type="transmembrane region" description="Helical" evidence="14">
    <location>
        <begin position="424"/>
        <end position="443"/>
    </location>
</feature>
<keyword evidence="10" id="KW-0594">Phospholipid biosynthesis</keyword>
<dbReference type="OrthoDB" id="10265393at2759"/>
<evidence type="ECO:0000256" key="14">
    <source>
        <dbReference type="SAM" id="Phobius"/>
    </source>
</evidence>
<dbReference type="OMA" id="QHVLPNF"/>
<evidence type="ECO:0000256" key="8">
    <source>
        <dbReference type="ARBA" id="ARBA00023098"/>
    </source>
</evidence>
<comment type="subcellular location">
    <subcellularLocation>
        <location evidence="1">Endoplasmic reticulum membrane</location>
        <topology evidence="1">Multi-pass membrane protein</topology>
    </subcellularLocation>
</comment>
<accession>D8MAX3</accession>
<protein>
    <recommendedName>
        <fullName evidence="17">Phosphatidylserine synthase</fullName>
    </recommendedName>
</protein>
<feature type="transmembrane region" description="Helical" evidence="14">
    <location>
        <begin position="254"/>
        <end position="271"/>
    </location>
</feature>
<gene>
    <name evidence="15" type="ORF">GSBLH_T00004838001</name>
</gene>
<evidence type="ECO:0000256" key="9">
    <source>
        <dbReference type="ARBA" id="ARBA00023136"/>
    </source>
</evidence>
<sequence length="449" mass="52724">MKHESGLRKRKNNHPSEKMENHSVSQESSPENSVQEGKETLYTIKKSFWGRVQDVIYSIIGNGYDLVTKPHTATWLVLFMLIVIYYTCFIKTPSDQVNNIRSGVILVCLFIIVFGANQFQEGPISRPHPVVWKIILAIAVLYECLLLFILSLSPDDARQFMKFFDSNLGTPLTYRDYASDCRIYIPENPNHFKNVKDVFGDIFILAHFLGWIWKAFIFRDWRVLWFISVWFECLEVSAQHILPNFQECWWDKMIMDVFGCNFAGMCVGMWINRILAAREYDWVDFRDIPDSYGRARRFLKQFSPYNWKVYDWDIFGSFKSMLQMAFVCVLFEIAEMNAFFLKSVLWVEPDHYLVTVRLIIWGLLSLPAVREAYDFFHDPNKHRLGQNFWTAICIVVTECLIDYKMGENILYGPNIAPFPTTVKWCWGVFLGLFALWTLLYFMVSDGESE</sequence>
<keyword evidence="6" id="KW-0256">Endoplasmic reticulum</keyword>
<keyword evidence="7 14" id="KW-1133">Transmembrane helix</keyword>
<comment type="pathway">
    <text evidence="2">Lipid metabolism.</text>
</comment>
<keyword evidence="11" id="KW-1208">Phospholipid metabolism</keyword>
<feature type="transmembrane region" description="Helical" evidence="14">
    <location>
        <begin position="72"/>
        <end position="90"/>
    </location>
</feature>
<comment type="pathway">
    <text evidence="12">Phospholipid metabolism.</text>
</comment>
<evidence type="ECO:0008006" key="17">
    <source>
        <dbReference type="Google" id="ProtNLM"/>
    </source>
</evidence>
<dbReference type="EMBL" id="FN668690">
    <property type="protein sequence ID" value="CBK25212.2"/>
    <property type="molecule type" value="Genomic_DNA"/>
</dbReference>
<evidence type="ECO:0000256" key="3">
    <source>
        <dbReference type="ARBA" id="ARBA00022516"/>
    </source>
</evidence>
<dbReference type="GO" id="GO:0006659">
    <property type="term" value="P:phosphatidylserine biosynthetic process"/>
    <property type="evidence" value="ECO:0007669"/>
    <property type="project" value="InterPro"/>
</dbReference>
<dbReference type="Proteomes" id="UP000008312">
    <property type="component" value="Unassembled WGS sequence"/>
</dbReference>
<evidence type="ECO:0000256" key="11">
    <source>
        <dbReference type="ARBA" id="ARBA00023264"/>
    </source>
</evidence>
<dbReference type="FunCoup" id="D8MAX3">
    <property type="interactions" value="32"/>
</dbReference>
<evidence type="ECO:0000256" key="10">
    <source>
        <dbReference type="ARBA" id="ARBA00023209"/>
    </source>
</evidence>
<evidence type="ECO:0000256" key="5">
    <source>
        <dbReference type="ARBA" id="ARBA00022692"/>
    </source>
</evidence>
<feature type="transmembrane region" description="Helical" evidence="14">
    <location>
        <begin position="198"/>
        <end position="217"/>
    </location>
</feature>
<keyword evidence="3" id="KW-0444">Lipid biosynthesis</keyword>
<evidence type="ECO:0000256" key="12">
    <source>
        <dbReference type="ARBA" id="ARBA00025707"/>
    </source>
</evidence>